<evidence type="ECO:0000256" key="3">
    <source>
        <dbReference type="ARBA" id="ARBA00007282"/>
    </source>
</evidence>
<dbReference type="Pfam" id="PF13813">
    <property type="entry name" value="MBOAT_2"/>
    <property type="match status" value="1"/>
</dbReference>
<dbReference type="InterPro" id="IPR044851">
    <property type="entry name" value="Wax_synthase"/>
</dbReference>
<evidence type="ECO:0000256" key="6">
    <source>
        <dbReference type="ARBA" id="ARBA00022989"/>
    </source>
</evidence>
<evidence type="ECO:0000256" key="1">
    <source>
        <dbReference type="ARBA" id="ARBA00004141"/>
    </source>
</evidence>
<evidence type="ECO:0000313" key="10">
    <source>
        <dbReference type="EMBL" id="CAE0716007.1"/>
    </source>
</evidence>
<feature type="transmembrane region" description="Helical" evidence="8">
    <location>
        <begin position="61"/>
        <end position="87"/>
    </location>
</feature>
<evidence type="ECO:0000259" key="9">
    <source>
        <dbReference type="Pfam" id="PF13813"/>
    </source>
</evidence>
<evidence type="ECO:0000256" key="4">
    <source>
        <dbReference type="ARBA" id="ARBA00022679"/>
    </source>
</evidence>
<feature type="transmembrane region" description="Helical" evidence="8">
    <location>
        <begin position="99"/>
        <end position="120"/>
    </location>
</feature>
<feature type="domain" description="Wax synthase" evidence="9">
    <location>
        <begin position="309"/>
        <end position="376"/>
    </location>
</feature>
<name>A0A7S4AI18_9STRA</name>
<feature type="transmembrane region" description="Helical" evidence="8">
    <location>
        <begin position="127"/>
        <end position="145"/>
    </location>
</feature>
<keyword evidence="4" id="KW-0808">Transferase</keyword>
<proteinExistence type="inferred from homology"/>
<accession>A0A7S4AI18</accession>
<dbReference type="GO" id="GO:0008374">
    <property type="term" value="F:O-acyltransferase activity"/>
    <property type="evidence" value="ECO:0007669"/>
    <property type="project" value="InterPro"/>
</dbReference>
<evidence type="ECO:0000256" key="2">
    <source>
        <dbReference type="ARBA" id="ARBA00005179"/>
    </source>
</evidence>
<feature type="transmembrane region" description="Helical" evidence="8">
    <location>
        <begin position="404"/>
        <end position="423"/>
    </location>
</feature>
<reference evidence="10" key="1">
    <citation type="submission" date="2021-01" db="EMBL/GenBank/DDBJ databases">
        <authorList>
            <person name="Corre E."/>
            <person name="Pelletier E."/>
            <person name="Niang G."/>
            <person name="Scheremetjew M."/>
            <person name="Finn R."/>
            <person name="Kale V."/>
            <person name="Holt S."/>
            <person name="Cochrane G."/>
            <person name="Meng A."/>
            <person name="Brown T."/>
            <person name="Cohen L."/>
        </authorList>
    </citation>
    <scope>NUCLEOTIDE SEQUENCE</scope>
    <source>
        <strain evidence="10">10249 10 AB</strain>
    </source>
</reference>
<dbReference type="PANTHER" id="PTHR31595">
    <property type="entry name" value="LONG-CHAIN-ALCOHOL O-FATTY-ACYLTRANSFERASE 3-RELATED"/>
    <property type="match status" value="1"/>
</dbReference>
<dbReference type="EMBL" id="HBIX01011654">
    <property type="protein sequence ID" value="CAE0716007.1"/>
    <property type="molecule type" value="Transcribed_RNA"/>
</dbReference>
<organism evidence="10">
    <name type="scientific">Pseudo-nitzschia australis</name>
    <dbReference type="NCBI Taxonomy" id="44445"/>
    <lineage>
        <taxon>Eukaryota</taxon>
        <taxon>Sar</taxon>
        <taxon>Stramenopiles</taxon>
        <taxon>Ochrophyta</taxon>
        <taxon>Bacillariophyta</taxon>
        <taxon>Bacillariophyceae</taxon>
        <taxon>Bacillariophycidae</taxon>
        <taxon>Bacillariales</taxon>
        <taxon>Bacillariaceae</taxon>
        <taxon>Pseudo-nitzschia</taxon>
    </lineage>
</organism>
<keyword evidence="6 8" id="KW-1133">Transmembrane helix</keyword>
<dbReference type="InterPro" id="IPR032805">
    <property type="entry name" value="Wax_synthase_dom"/>
</dbReference>
<dbReference type="GO" id="GO:0006629">
    <property type="term" value="P:lipid metabolic process"/>
    <property type="evidence" value="ECO:0007669"/>
    <property type="project" value="InterPro"/>
</dbReference>
<feature type="transmembrane region" description="Helical" evidence="8">
    <location>
        <begin position="353"/>
        <end position="375"/>
    </location>
</feature>
<comment type="pathway">
    <text evidence="2">Secondary metabolite biosynthesis.</text>
</comment>
<evidence type="ECO:0000256" key="8">
    <source>
        <dbReference type="SAM" id="Phobius"/>
    </source>
</evidence>
<evidence type="ECO:0000256" key="5">
    <source>
        <dbReference type="ARBA" id="ARBA00022692"/>
    </source>
</evidence>
<comment type="similarity">
    <text evidence="3">Belongs to the wax synthase family.</text>
</comment>
<evidence type="ECO:0000256" key="7">
    <source>
        <dbReference type="ARBA" id="ARBA00023136"/>
    </source>
</evidence>
<keyword evidence="7 8" id="KW-0472">Membrane</keyword>
<comment type="subcellular location">
    <subcellularLocation>
        <location evidence="1">Membrane</location>
        <topology evidence="1">Multi-pass membrane protein</topology>
    </subcellularLocation>
</comment>
<protein>
    <recommendedName>
        <fullName evidence="9">Wax synthase domain-containing protein</fullName>
    </recommendedName>
</protein>
<dbReference type="GO" id="GO:0016020">
    <property type="term" value="C:membrane"/>
    <property type="evidence" value="ECO:0007669"/>
    <property type="project" value="UniProtKB-SubCell"/>
</dbReference>
<sequence>MTTNNNPSGSSAFYFLSETDDRKPLFTFSIPSGIVSGIMVEGTGKTEASRIEFGFLMMSHFYWIELLACVIATMSMGAVVGLVLYHTVIKPKQEGTSQAYMIGWGIVLPFWFFFSFLSVAMIDIRNFLFKFIMGCVTVVCFFRTIECVHGFTPEYAKGSASEYCFYYATIPILARVKKQETKIPQNITEGDKGDATKSDNGNITNTRNIGDPIPCSSAKAMKHFVKFQLLLLATGLSQSILSPHRHFAIFGTGNSNEEIVSLYAKEPYFTWQLYANSAIQALFLQLVLTTYLQALIFLFTLLTGYEAEPVMDNPLMTCQSPSEFWGKRWNLLVHTVLKNGVYKPVRKACTSKTAAVIMTFLSSGIFHEWLLLMLFTNSNGGGDPDNNSNENTNYQPNYGGTTVFFLWQALLIAFEFTLVGSKLFQRISRTVPRPLKTAFVVGTGIPLAHFFLEPYVRSNFFRHGAHGLPMIVRIPNQ</sequence>
<dbReference type="AlphaFoldDB" id="A0A7S4AI18"/>
<keyword evidence="5 8" id="KW-0812">Transmembrane</keyword>
<gene>
    <name evidence="10" type="ORF">PAUS00366_LOCUS8759</name>
</gene>
<dbReference type="PANTHER" id="PTHR31595:SF57">
    <property type="entry name" value="OS04G0481900 PROTEIN"/>
    <property type="match status" value="1"/>
</dbReference>
<feature type="transmembrane region" description="Helical" evidence="8">
    <location>
        <begin position="282"/>
        <end position="302"/>
    </location>
</feature>